<feature type="region of interest" description="Disordered" evidence="1">
    <location>
        <begin position="82"/>
        <end position="101"/>
    </location>
</feature>
<comment type="caution">
    <text evidence="2">The sequence shown here is derived from an EMBL/GenBank/DDBJ whole genome shotgun (WGS) entry which is preliminary data.</text>
</comment>
<proteinExistence type="predicted"/>
<dbReference type="Proteomes" id="UP000324585">
    <property type="component" value="Unassembled WGS sequence"/>
</dbReference>
<keyword evidence="3" id="KW-1185">Reference proteome</keyword>
<gene>
    <name evidence="2" type="ORF">FVE85_8246</name>
</gene>
<dbReference type="AlphaFoldDB" id="A0A5J4YM30"/>
<feature type="region of interest" description="Disordered" evidence="1">
    <location>
        <begin position="36"/>
        <end position="60"/>
    </location>
</feature>
<dbReference type="OrthoDB" id="10529660at2759"/>
<dbReference type="EMBL" id="VRMN01000011">
    <property type="protein sequence ID" value="KAA8491764.1"/>
    <property type="molecule type" value="Genomic_DNA"/>
</dbReference>
<accession>A0A5J4YM30</accession>
<evidence type="ECO:0000313" key="3">
    <source>
        <dbReference type="Proteomes" id="UP000324585"/>
    </source>
</evidence>
<sequence length="141" mass="14821">MAFLCGFAPAVNGRKVSASSCRALAMANGNNVLARQGRGAPLMPGSEKKIQDQKAGGVKGGIETQAAPSYMAKVPSKPATGDLRFEYQESPGPNFLSSQGNLNDILSKVPKKPYGAAAYQKHAYRPQPSRQAGFDNSAYSG</sequence>
<protein>
    <submittedName>
        <fullName evidence="2">Uncharacterized protein</fullName>
    </submittedName>
</protein>
<evidence type="ECO:0000313" key="2">
    <source>
        <dbReference type="EMBL" id="KAA8491764.1"/>
    </source>
</evidence>
<organism evidence="2 3">
    <name type="scientific">Porphyridium purpureum</name>
    <name type="common">Red alga</name>
    <name type="synonym">Porphyridium cruentum</name>
    <dbReference type="NCBI Taxonomy" id="35688"/>
    <lineage>
        <taxon>Eukaryota</taxon>
        <taxon>Rhodophyta</taxon>
        <taxon>Bangiophyceae</taxon>
        <taxon>Porphyridiales</taxon>
        <taxon>Porphyridiaceae</taxon>
        <taxon>Porphyridium</taxon>
    </lineage>
</organism>
<dbReference type="OMA" id="FEYQESP"/>
<name>A0A5J4YM30_PORPP</name>
<feature type="region of interest" description="Disordered" evidence="1">
    <location>
        <begin position="118"/>
        <end position="141"/>
    </location>
</feature>
<evidence type="ECO:0000256" key="1">
    <source>
        <dbReference type="SAM" id="MobiDB-lite"/>
    </source>
</evidence>
<reference evidence="3" key="1">
    <citation type="journal article" date="2019" name="Nat. Commun.">
        <title>Expansion of phycobilisome linker gene families in mesophilic red algae.</title>
        <authorList>
            <person name="Lee J."/>
            <person name="Kim D."/>
            <person name="Bhattacharya D."/>
            <person name="Yoon H.S."/>
        </authorList>
    </citation>
    <scope>NUCLEOTIDE SEQUENCE [LARGE SCALE GENOMIC DNA]</scope>
    <source>
        <strain evidence="3">CCMP 1328</strain>
    </source>
</reference>